<proteinExistence type="predicted"/>
<dbReference type="RefSeq" id="WP_256119352.1">
    <property type="nucleotide sequence ID" value="NZ_WHSB02000008.1"/>
</dbReference>
<accession>A0ABT1RC16</accession>
<sequence length="255" mass="28904">MKTKALAIELLQSVPSAYRKQWEDTVIIGDGEWQELPTDPPPLGPIRDNAARIAKELDNALKENNWQPTRLPSVALDAGAWSLGSVDQRASARKIHRGYLEPVRRFTILEGVPDLVVAFLARIPGWDDFVKRENHPGVGWHYHYLVDRTKRSDALLAWDTRWQSPPDKPSTRHPLFGEKHGEGKADVHAKPWLWGAKKKQSMYELCSPDLKRWPIHEFRCASSHADPVWPTTGSVTPMPSPAAKSDEAPHKTKRR</sequence>
<evidence type="ECO:0000256" key="1">
    <source>
        <dbReference type="SAM" id="MobiDB-lite"/>
    </source>
</evidence>
<dbReference type="EMBL" id="WHSB02000008">
    <property type="protein sequence ID" value="MCQ4632731.1"/>
    <property type="molecule type" value="Genomic_DNA"/>
</dbReference>
<name>A0ABT1RC16_9HYPH</name>
<reference evidence="2" key="1">
    <citation type="submission" date="2021-07" db="EMBL/GenBank/DDBJ databases">
        <title>Shinella sp. nov., a novel member of the genus Shinella from water.</title>
        <authorList>
            <person name="Deng Y."/>
        </authorList>
    </citation>
    <scope>NUCLEOTIDE SEQUENCE</scope>
    <source>
        <strain evidence="2">CPCC 100929</strain>
    </source>
</reference>
<feature type="compositionally biased region" description="Basic and acidic residues" evidence="1">
    <location>
        <begin position="244"/>
        <end position="255"/>
    </location>
</feature>
<feature type="region of interest" description="Disordered" evidence="1">
    <location>
        <begin position="224"/>
        <end position="255"/>
    </location>
</feature>
<evidence type="ECO:0000313" key="3">
    <source>
        <dbReference type="Proteomes" id="UP000996601"/>
    </source>
</evidence>
<organism evidence="2 3">
    <name type="scientific">Shinella lacus</name>
    <dbReference type="NCBI Taxonomy" id="2654216"/>
    <lineage>
        <taxon>Bacteria</taxon>
        <taxon>Pseudomonadati</taxon>
        <taxon>Pseudomonadota</taxon>
        <taxon>Alphaproteobacteria</taxon>
        <taxon>Hyphomicrobiales</taxon>
        <taxon>Rhizobiaceae</taxon>
        <taxon>Shinella</taxon>
    </lineage>
</organism>
<evidence type="ECO:0000313" key="2">
    <source>
        <dbReference type="EMBL" id="MCQ4632731.1"/>
    </source>
</evidence>
<feature type="region of interest" description="Disordered" evidence="1">
    <location>
        <begin position="164"/>
        <end position="183"/>
    </location>
</feature>
<protein>
    <submittedName>
        <fullName evidence="2">Uncharacterized protein</fullName>
    </submittedName>
</protein>
<gene>
    <name evidence="2" type="ORF">GB927_022000</name>
</gene>
<dbReference type="Proteomes" id="UP000996601">
    <property type="component" value="Unassembled WGS sequence"/>
</dbReference>
<keyword evidence="3" id="KW-1185">Reference proteome</keyword>
<comment type="caution">
    <text evidence="2">The sequence shown here is derived from an EMBL/GenBank/DDBJ whole genome shotgun (WGS) entry which is preliminary data.</text>
</comment>